<evidence type="ECO:0000313" key="4">
    <source>
        <dbReference type="Proteomes" id="UP000002218"/>
    </source>
</evidence>
<dbReference type="InterPro" id="IPR055568">
    <property type="entry name" value="DUF7144"/>
</dbReference>
<keyword evidence="1" id="KW-0472">Membrane</keyword>
<evidence type="ECO:0000313" key="3">
    <source>
        <dbReference type="EMBL" id="ACV78741.1"/>
    </source>
</evidence>
<feature type="domain" description="DUF7144" evidence="2">
    <location>
        <begin position="17"/>
        <end position="130"/>
    </location>
</feature>
<reference evidence="4" key="1">
    <citation type="submission" date="2009-09" db="EMBL/GenBank/DDBJ databases">
        <title>The complete genome of Nakamurella multipartita DSM 44233.</title>
        <authorList>
            <consortium name="US DOE Joint Genome Institute (JGI-PGF)"/>
            <person name="Lucas S."/>
            <person name="Copeland A."/>
            <person name="Lapidus A."/>
            <person name="Glavina del Rio T."/>
            <person name="Dalin E."/>
            <person name="Tice H."/>
            <person name="Bruce D."/>
            <person name="Goodwin L."/>
            <person name="Pitluck S."/>
            <person name="Kyrpides N."/>
            <person name="Mavromatis K."/>
            <person name="Ivanova N."/>
            <person name="Ovchinnikova G."/>
            <person name="Sims D."/>
            <person name="Meincke L."/>
            <person name="Brettin T."/>
            <person name="Detter J.C."/>
            <person name="Han C."/>
            <person name="Larimer F."/>
            <person name="Land M."/>
            <person name="Hauser L."/>
            <person name="Markowitz V."/>
            <person name="Cheng J.-F."/>
            <person name="Hugenholtz P."/>
            <person name="Woyke T."/>
            <person name="Wu D."/>
            <person name="Klenk H.-P."/>
            <person name="Eisen J.A."/>
        </authorList>
    </citation>
    <scope>NUCLEOTIDE SEQUENCE [LARGE SCALE GENOMIC DNA]</scope>
    <source>
        <strain evidence="4">ATCC 700099 / DSM 44233 / CIP 104796 / JCM 9543 / NBRC 105858 / Y-104</strain>
    </source>
</reference>
<sequence length="138" mass="14733" precursor="true">MTTRQTTAPSGLAVGVTVAAAIILIIGGICHAMQGVVGIATNEFYVTTQKWIFQFDVTTWGWIHVIVGAIAVLAGIGLFSGAVWARTLAVAIAAVSILVNFAWLPYYPIWSVLIIAFDFFVIWALTAHGRDVVAVSGR</sequence>
<evidence type="ECO:0000259" key="2">
    <source>
        <dbReference type="Pfam" id="PF23636"/>
    </source>
</evidence>
<dbReference type="eggNOG" id="ENOG5032TA6">
    <property type="taxonomic scope" value="Bacteria"/>
</dbReference>
<evidence type="ECO:0000256" key="1">
    <source>
        <dbReference type="SAM" id="Phobius"/>
    </source>
</evidence>
<dbReference type="OrthoDB" id="4482242at2"/>
<dbReference type="AlphaFoldDB" id="C8XKH9"/>
<protein>
    <recommendedName>
        <fullName evidence="2">DUF7144 domain-containing protein</fullName>
    </recommendedName>
</protein>
<feature type="transmembrane region" description="Helical" evidence="1">
    <location>
        <begin position="12"/>
        <end position="37"/>
    </location>
</feature>
<keyword evidence="4" id="KW-1185">Reference proteome</keyword>
<gene>
    <name evidence="3" type="ordered locus">Namu_2366</name>
</gene>
<dbReference type="KEGG" id="nml:Namu_2366"/>
<dbReference type="EMBL" id="CP001737">
    <property type="protein sequence ID" value="ACV78741.1"/>
    <property type="molecule type" value="Genomic_DNA"/>
</dbReference>
<name>C8XKH9_NAKMY</name>
<dbReference type="InParanoid" id="C8XKH9"/>
<organism evidence="3 4">
    <name type="scientific">Nakamurella multipartita (strain ATCC 700099 / DSM 44233 / CIP 104796 / JCM 9543 / NBRC 105858 / Y-104)</name>
    <name type="common">Microsphaera multipartita</name>
    <dbReference type="NCBI Taxonomy" id="479431"/>
    <lineage>
        <taxon>Bacteria</taxon>
        <taxon>Bacillati</taxon>
        <taxon>Actinomycetota</taxon>
        <taxon>Actinomycetes</taxon>
        <taxon>Nakamurellales</taxon>
        <taxon>Nakamurellaceae</taxon>
        <taxon>Nakamurella</taxon>
    </lineage>
</organism>
<dbReference type="Proteomes" id="UP000002218">
    <property type="component" value="Chromosome"/>
</dbReference>
<dbReference type="STRING" id="479431.Namu_2366"/>
<proteinExistence type="predicted"/>
<dbReference type="RefSeq" id="WP_015747630.1">
    <property type="nucleotide sequence ID" value="NC_013235.1"/>
</dbReference>
<keyword evidence="1" id="KW-0812">Transmembrane</keyword>
<dbReference type="HOGENOM" id="CLU_118603_1_0_11"/>
<dbReference type="Pfam" id="PF23636">
    <property type="entry name" value="DUF7144"/>
    <property type="match status" value="1"/>
</dbReference>
<accession>C8XKH9</accession>
<keyword evidence="1" id="KW-1133">Transmembrane helix</keyword>
<reference evidence="3 4" key="2">
    <citation type="journal article" date="2010" name="Stand. Genomic Sci.">
        <title>Complete genome sequence of Nakamurella multipartita type strain (Y-104).</title>
        <authorList>
            <person name="Tice H."/>
            <person name="Mayilraj S."/>
            <person name="Sims D."/>
            <person name="Lapidus A."/>
            <person name="Nolan M."/>
            <person name="Lucas S."/>
            <person name="Glavina Del Rio T."/>
            <person name="Copeland A."/>
            <person name="Cheng J.F."/>
            <person name="Meincke L."/>
            <person name="Bruce D."/>
            <person name="Goodwin L."/>
            <person name="Pitluck S."/>
            <person name="Ivanova N."/>
            <person name="Mavromatis K."/>
            <person name="Ovchinnikova G."/>
            <person name="Pati A."/>
            <person name="Chen A."/>
            <person name="Palaniappan K."/>
            <person name="Land M."/>
            <person name="Hauser L."/>
            <person name="Chang Y.J."/>
            <person name="Jeffries C.D."/>
            <person name="Detter J.C."/>
            <person name="Brettin T."/>
            <person name="Rohde M."/>
            <person name="Goker M."/>
            <person name="Bristow J."/>
            <person name="Eisen J.A."/>
            <person name="Markowitz V."/>
            <person name="Hugenholtz P."/>
            <person name="Kyrpides N.C."/>
            <person name="Klenk H.P."/>
            <person name="Chen F."/>
        </authorList>
    </citation>
    <scope>NUCLEOTIDE SEQUENCE [LARGE SCALE GENOMIC DNA]</scope>
    <source>
        <strain evidence="4">ATCC 700099 / DSM 44233 / CIP 104796 / JCM 9543 / NBRC 105858 / Y-104</strain>
    </source>
</reference>
<feature type="transmembrane region" description="Helical" evidence="1">
    <location>
        <begin position="57"/>
        <end position="76"/>
    </location>
</feature>
<feature type="transmembrane region" description="Helical" evidence="1">
    <location>
        <begin position="109"/>
        <end position="128"/>
    </location>
</feature>